<evidence type="ECO:0000256" key="17">
    <source>
        <dbReference type="ARBA" id="ARBA00042217"/>
    </source>
</evidence>
<dbReference type="NCBIfam" id="TIGR01297">
    <property type="entry name" value="CDF"/>
    <property type="match status" value="1"/>
</dbReference>
<evidence type="ECO:0000256" key="9">
    <source>
        <dbReference type="ARBA" id="ARBA00022833"/>
    </source>
</evidence>
<dbReference type="InterPro" id="IPR027469">
    <property type="entry name" value="Cation_efflux_TMD_sf"/>
</dbReference>
<dbReference type="InterPro" id="IPR045316">
    <property type="entry name" value="Msc2-like"/>
</dbReference>
<dbReference type="PANTHER" id="PTHR45755">
    <property type="match status" value="1"/>
</dbReference>
<evidence type="ECO:0000256" key="15">
    <source>
        <dbReference type="ARBA" id="ARBA00040846"/>
    </source>
</evidence>
<dbReference type="SUPFAM" id="SSF161111">
    <property type="entry name" value="Cation efflux protein transmembrane domain-like"/>
    <property type="match status" value="1"/>
</dbReference>
<evidence type="ECO:0000259" key="19">
    <source>
        <dbReference type="Pfam" id="PF01545"/>
    </source>
</evidence>
<dbReference type="InterPro" id="IPR058533">
    <property type="entry name" value="Cation_efflux_TM"/>
</dbReference>
<dbReference type="RefSeq" id="WP_073608097.1">
    <property type="nucleotide sequence ID" value="NZ_MRCG01000005.1"/>
</dbReference>
<dbReference type="GO" id="GO:0012507">
    <property type="term" value="C:ER to Golgi transport vesicle membrane"/>
    <property type="evidence" value="ECO:0007669"/>
    <property type="project" value="UniProtKB-SubCell"/>
</dbReference>
<name>A0A1U7J700_9CYAN</name>
<evidence type="ECO:0000256" key="16">
    <source>
        <dbReference type="ARBA" id="ARBA00042038"/>
    </source>
</evidence>
<feature type="transmembrane region" description="Helical" evidence="18">
    <location>
        <begin position="62"/>
        <end position="79"/>
    </location>
</feature>
<dbReference type="InterPro" id="IPR002524">
    <property type="entry name" value="Cation_efflux"/>
</dbReference>
<dbReference type="PANTHER" id="PTHR45755:SF1">
    <property type="entry name" value="PROTON-COUPLED ZINC ANTIPORTER SLC30A5"/>
    <property type="match status" value="1"/>
</dbReference>
<evidence type="ECO:0000256" key="6">
    <source>
        <dbReference type="ARBA" id="ARBA00022449"/>
    </source>
</evidence>
<feature type="transmembrane region" description="Helical" evidence="18">
    <location>
        <begin position="122"/>
        <end position="147"/>
    </location>
</feature>
<keyword evidence="5" id="KW-0813">Transport</keyword>
<evidence type="ECO:0000256" key="5">
    <source>
        <dbReference type="ARBA" id="ARBA00022448"/>
    </source>
</evidence>
<sequence length="273" mass="28535">MVCSVHPTSTFACRCGLDAVDRQRLGLFLSVVLGFAVVEWLVGSQSHSLALQSDAGHMLTDVGAIALALSASWLTRLTLARPRPGQPRLEAIAALVNGLGLLAMAGLISLEAWQHLSAPPVALVSGPMLGTALVGLAINGFGVWLLHGQGDESLNRRGAFLHVVADLVSSVGVIVGALCMALFHWFWVDGALSLAIALLIGSSALPLIYQSWGHLKGNRDNAGPDLSSLGFLEAGRTDLSAHILGSASTHEPLATALGNKPRVLATKLRHNGF</sequence>
<evidence type="ECO:0000256" key="4">
    <source>
        <dbReference type="ARBA" id="ARBA00004638"/>
    </source>
</evidence>
<feature type="transmembrane region" description="Helical" evidence="18">
    <location>
        <begin position="159"/>
        <end position="185"/>
    </location>
</feature>
<gene>
    <name evidence="20" type="ORF">NIES30_09080</name>
</gene>
<dbReference type="AlphaFoldDB" id="A0A1U7J700"/>
<dbReference type="GO" id="GO:0046872">
    <property type="term" value="F:metal ion binding"/>
    <property type="evidence" value="ECO:0007669"/>
    <property type="project" value="UniProtKB-KW"/>
</dbReference>
<dbReference type="GO" id="GO:0006882">
    <property type="term" value="P:intracellular zinc ion homeostasis"/>
    <property type="evidence" value="ECO:0007669"/>
    <property type="project" value="InterPro"/>
</dbReference>
<evidence type="ECO:0000256" key="14">
    <source>
        <dbReference type="ARBA" id="ARBA00038531"/>
    </source>
</evidence>
<comment type="caution">
    <text evidence="20">The sequence shown here is derived from an EMBL/GenBank/DDBJ whole genome shotgun (WGS) entry which is preliminary data.</text>
</comment>
<dbReference type="EMBL" id="MRCG01000005">
    <property type="protein sequence ID" value="OKH48686.1"/>
    <property type="molecule type" value="Genomic_DNA"/>
</dbReference>
<dbReference type="OrthoDB" id="9809646at2"/>
<evidence type="ECO:0000256" key="11">
    <source>
        <dbReference type="ARBA" id="ARBA00023034"/>
    </source>
</evidence>
<comment type="subcellular location">
    <subcellularLocation>
        <location evidence="3">Cytoplasmic vesicle</location>
        <location evidence="3">COPII-coated vesicle membrane</location>
        <topology evidence="3">Multi-pass membrane protein</topology>
    </subcellularLocation>
    <subcellularLocation>
        <location evidence="4">Cytoplasmic vesicle</location>
        <location evidence="4">Secretory vesicle membrane</location>
        <topology evidence="4">Multi-pass membrane protein</topology>
    </subcellularLocation>
    <subcellularLocation>
        <location evidence="2">Golgi apparatus</location>
        <location evidence="2">Golgi stack membrane</location>
        <topology evidence="2">Multi-pass membrane protein</topology>
    </subcellularLocation>
    <subcellularLocation>
        <location evidence="1">Golgi apparatus</location>
        <location evidence="1">trans-Golgi network membrane</location>
        <topology evidence="1">Multi-pass membrane protein</topology>
    </subcellularLocation>
</comment>
<evidence type="ECO:0000256" key="12">
    <source>
        <dbReference type="ARBA" id="ARBA00023065"/>
    </source>
</evidence>
<keyword evidence="7 18" id="KW-0812">Transmembrane</keyword>
<organism evidence="20 21">
    <name type="scientific">Phormidium tenue NIES-30</name>
    <dbReference type="NCBI Taxonomy" id="549789"/>
    <lineage>
        <taxon>Bacteria</taxon>
        <taxon>Bacillati</taxon>
        <taxon>Cyanobacteriota</taxon>
        <taxon>Cyanophyceae</taxon>
        <taxon>Oscillatoriophycideae</taxon>
        <taxon>Oscillatoriales</taxon>
        <taxon>Oscillatoriaceae</taxon>
        <taxon>Phormidium</taxon>
    </lineage>
</organism>
<feature type="transmembrane region" description="Helical" evidence="18">
    <location>
        <begin position="25"/>
        <end position="42"/>
    </location>
</feature>
<accession>A0A1U7J700</accession>
<evidence type="ECO:0000256" key="8">
    <source>
        <dbReference type="ARBA" id="ARBA00022723"/>
    </source>
</evidence>
<comment type="subunit">
    <text evidence="14">Heterodimer with SLC30A6/ZNT6; form a functional zinc ion transmembrane transporter.</text>
</comment>
<keyword evidence="21" id="KW-1185">Reference proteome</keyword>
<keyword evidence="9" id="KW-0862">Zinc</keyword>
<dbReference type="GO" id="GO:0015297">
    <property type="term" value="F:antiporter activity"/>
    <property type="evidence" value="ECO:0007669"/>
    <property type="project" value="UniProtKB-KW"/>
</dbReference>
<dbReference type="Gene3D" id="1.20.1510.10">
    <property type="entry name" value="Cation efflux protein transmembrane domain"/>
    <property type="match status" value="1"/>
</dbReference>
<protein>
    <recommendedName>
        <fullName evidence="15">Proton-coupled zinc antiporter SLC30A5</fullName>
    </recommendedName>
    <alternativeName>
        <fullName evidence="17">Solute carrier family 30 member 5</fullName>
    </alternativeName>
    <alternativeName>
        <fullName evidence="16">Zinc transporter 5</fullName>
    </alternativeName>
</protein>
<keyword evidence="12" id="KW-0406">Ion transport</keyword>
<evidence type="ECO:0000256" key="18">
    <source>
        <dbReference type="SAM" id="Phobius"/>
    </source>
</evidence>
<evidence type="ECO:0000256" key="7">
    <source>
        <dbReference type="ARBA" id="ARBA00022692"/>
    </source>
</evidence>
<evidence type="ECO:0000256" key="13">
    <source>
        <dbReference type="ARBA" id="ARBA00023136"/>
    </source>
</evidence>
<evidence type="ECO:0000256" key="10">
    <source>
        <dbReference type="ARBA" id="ARBA00022989"/>
    </source>
</evidence>
<evidence type="ECO:0000256" key="1">
    <source>
        <dbReference type="ARBA" id="ARBA00004166"/>
    </source>
</evidence>
<dbReference type="Proteomes" id="UP000185557">
    <property type="component" value="Unassembled WGS sequence"/>
</dbReference>
<evidence type="ECO:0000313" key="20">
    <source>
        <dbReference type="EMBL" id="OKH48686.1"/>
    </source>
</evidence>
<keyword evidence="6" id="KW-0050">Antiport</keyword>
<evidence type="ECO:0000256" key="2">
    <source>
        <dbReference type="ARBA" id="ARBA00004205"/>
    </source>
</evidence>
<dbReference type="STRING" id="549789.NIES30_09080"/>
<feature type="transmembrane region" description="Helical" evidence="18">
    <location>
        <begin position="91"/>
        <end position="110"/>
    </location>
</feature>
<dbReference type="Pfam" id="PF01545">
    <property type="entry name" value="Cation_efflux"/>
    <property type="match status" value="1"/>
</dbReference>
<reference evidence="20 21" key="1">
    <citation type="submission" date="2016-11" db="EMBL/GenBank/DDBJ databases">
        <title>Draft Genome Sequences of Nine Cyanobacterial Strains from Diverse Habitats.</title>
        <authorList>
            <person name="Zhu T."/>
            <person name="Hou S."/>
            <person name="Lu X."/>
            <person name="Hess W.R."/>
        </authorList>
    </citation>
    <scope>NUCLEOTIDE SEQUENCE [LARGE SCALE GENOMIC DNA]</scope>
    <source>
        <strain evidence="20 21">NIES-30</strain>
    </source>
</reference>
<dbReference type="GO" id="GO:1904257">
    <property type="term" value="P:zinc ion import into Golgi lumen"/>
    <property type="evidence" value="ECO:0007669"/>
    <property type="project" value="TreeGrafter"/>
</dbReference>
<feature type="transmembrane region" description="Helical" evidence="18">
    <location>
        <begin position="191"/>
        <end position="209"/>
    </location>
</feature>
<keyword evidence="8" id="KW-0479">Metal-binding</keyword>
<dbReference type="GO" id="GO:0005385">
    <property type="term" value="F:zinc ion transmembrane transporter activity"/>
    <property type="evidence" value="ECO:0007669"/>
    <property type="project" value="InterPro"/>
</dbReference>
<evidence type="ECO:0000313" key="21">
    <source>
        <dbReference type="Proteomes" id="UP000185557"/>
    </source>
</evidence>
<proteinExistence type="predicted"/>
<keyword evidence="10 18" id="KW-1133">Transmembrane helix</keyword>
<keyword evidence="13 18" id="KW-0472">Membrane</keyword>
<keyword evidence="11" id="KW-0333">Golgi apparatus</keyword>
<feature type="domain" description="Cation efflux protein transmembrane" evidence="19">
    <location>
        <begin position="27"/>
        <end position="211"/>
    </location>
</feature>
<evidence type="ECO:0000256" key="3">
    <source>
        <dbReference type="ARBA" id="ARBA00004557"/>
    </source>
</evidence>